<evidence type="ECO:0000313" key="3">
    <source>
        <dbReference type="Proteomes" id="UP000035170"/>
    </source>
</evidence>
<dbReference type="GO" id="GO:0018750">
    <property type="term" value="F:biuret amidohydrolase activity"/>
    <property type="evidence" value="ECO:0007669"/>
    <property type="project" value="UniProtKB-EC"/>
</dbReference>
<dbReference type="SUPFAM" id="SSF75304">
    <property type="entry name" value="Amidase signature (AS) enzymes"/>
    <property type="match status" value="1"/>
</dbReference>
<evidence type="ECO:0000313" key="2">
    <source>
        <dbReference type="EMBL" id="KLN56699.1"/>
    </source>
</evidence>
<name>A0A0H2M2Q5_VARPD</name>
<dbReference type="AlphaFoldDB" id="A0A0H2M2Q5"/>
<protein>
    <submittedName>
        <fullName evidence="2">Biuret hydrolase</fullName>
        <ecNumber evidence="2">3.5.1.84</ecNumber>
    </submittedName>
</protein>
<dbReference type="PATRIC" id="fig|34073.19.peg.2333"/>
<dbReference type="InterPro" id="IPR052739">
    <property type="entry name" value="FAAH2"/>
</dbReference>
<dbReference type="InterPro" id="IPR036928">
    <property type="entry name" value="AS_sf"/>
</dbReference>
<accession>A0A0H2M2Q5</accession>
<keyword evidence="3" id="KW-1185">Reference proteome</keyword>
<evidence type="ECO:0000259" key="1">
    <source>
        <dbReference type="Pfam" id="PF01425"/>
    </source>
</evidence>
<feature type="domain" description="Amidase" evidence="1">
    <location>
        <begin position="350"/>
        <end position="447"/>
    </location>
</feature>
<dbReference type="PANTHER" id="PTHR43372:SF4">
    <property type="entry name" value="FATTY-ACID AMIDE HYDROLASE 2"/>
    <property type="match status" value="1"/>
</dbReference>
<dbReference type="EC" id="3.5.1.84" evidence="2"/>
<dbReference type="InterPro" id="IPR023631">
    <property type="entry name" value="Amidase_dom"/>
</dbReference>
<comment type="caution">
    <text evidence="2">The sequence shown here is derived from an EMBL/GenBank/DDBJ whole genome shotgun (WGS) entry which is preliminary data.</text>
</comment>
<dbReference type="PANTHER" id="PTHR43372">
    <property type="entry name" value="FATTY-ACID AMIDE HYDROLASE"/>
    <property type="match status" value="1"/>
</dbReference>
<organism evidence="2 3">
    <name type="scientific">Variovorax paradoxus</name>
    <dbReference type="NCBI Taxonomy" id="34073"/>
    <lineage>
        <taxon>Bacteria</taxon>
        <taxon>Pseudomonadati</taxon>
        <taxon>Pseudomonadota</taxon>
        <taxon>Betaproteobacteria</taxon>
        <taxon>Burkholderiales</taxon>
        <taxon>Comamonadaceae</taxon>
        <taxon>Variovorax</taxon>
    </lineage>
</organism>
<reference evidence="2 3" key="1">
    <citation type="submission" date="2015-03" db="EMBL/GenBank/DDBJ databases">
        <title>Genome sequence of Variovorax paradoxus TBEA6.</title>
        <authorList>
            <person name="Poehlein A."/>
            <person name="Schuldes J."/>
            <person name="Wuebbeler J.H."/>
            <person name="Hiessl S."/>
            <person name="Steinbuechel A."/>
            <person name="Daniel R."/>
        </authorList>
    </citation>
    <scope>NUCLEOTIDE SEQUENCE [LARGE SCALE GENOMIC DNA]</scope>
    <source>
        <strain evidence="2 3">TBEA6</strain>
    </source>
</reference>
<sequence length="458" mass="47142">MTTLDLTALLAAGAAQSAKALAAKRVSAVEFCEAAIARIEALDGTLNAVVVRDFDRARCQAAETDAALARGERRPLLGVPMTVKEAFNVAGLPTCWGLPPFRDFVPQQDAVAVQRLKAAGAVILGKTNVPPALADWQCANPVYGRTVHPLDAKRTPGGSSGGGAVAVATGMVALELGSDLMGSLRIPASFCGVYAHKPSHGLLPTRGFAFPGTEEAPAGLPSVIGPIGHCADDLSLALDVLAGPDAAHVAEGRFVLPAPRHAAAKDWRVLVVTAYPQAVVAADVRAAIEGAGQRLAKAGASVRHASGLVPDLAEVGDTYGQIVQTVLAHAEPGGRSPMPLPLRTWFDLLATRTRIRAQLRTLFTQFDAVLCPAAGCAAFEHVAEPDWEKRTLTVDGRPTPYGALGAWAGLASLGGLPATVAPAGFTADGLPLGVQIVGPYFEDRSTLALASLLAGSAA</sequence>
<proteinExistence type="predicted"/>
<dbReference type="Proteomes" id="UP000035170">
    <property type="component" value="Unassembled WGS sequence"/>
</dbReference>
<dbReference type="Pfam" id="PF01425">
    <property type="entry name" value="Amidase"/>
    <property type="match status" value="2"/>
</dbReference>
<gene>
    <name evidence="2" type="primary">atzE1</name>
    <name evidence="2" type="ORF">VPARA_22780</name>
</gene>
<dbReference type="GO" id="GO:0012505">
    <property type="term" value="C:endomembrane system"/>
    <property type="evidence" value="ECO:0007669"/>
    <property type="project" value="TreeGrafter"/>
</dbReference>
<dbReference type="Gene3D" id="3.90.1300.10">
    <property type="entry name" value="Amidase signature (AS) domain"/>
    <property type="match status" value="1"/>
</dbReference>
<dbReference type="EMBL" id="JZWI01000010">
    <property type="protein sequence ID" value="KLN56699.1"/>
    <property type="molecule type" value="Genomic_DNA"/>
</dbReference>
<feature type="domain" description="Amidase" evidence="1">
    <location>
        <begin position="32"/>
        <end position="319"/>
    </location>
</feature>
<keyword evidence="2" id="KW-0378">Hydrolase</keyword>
<dbReference type="RefSeq" id="WP_047784582.1">
    <property type="nucleotide sequence ID" value="NZ_JZWI01000010.1"/>
</dbReference>